<evidence type="ECO:0000259" key="2">
    <source>
        <dbReference type="SMART" id="SM00089"/>
    </source>
</evidence>
<dbReference type="Pfam" id="PF17957">
    <property type="entry name" value="Big_7"/>
    <property type="match status" value="2"/>
</dbReference>
<dbReference type="InterPro" id="IPR035986">
    <property type="entry name" value="PKD_dom_sf"/>
</dbReference>
<dbReference type="EMBL" id="JH594606">
    <property type="protein sequence ID" value="EHQ02606.1"/>
    <property type="molecule type" value="Genomic_DNA"/>
</dbReference>
<dbReference type="AlphaFoldDB" id="H2BT48"/>
<dbReference type="RefSeq" id="WP_006988916.1">
    <property type="nucleotide sequence ID" value="NZ_JH594606.1"/>
</dbReference>
<dbReference type="InterPro" id="IPR022409">
    <property type="entry name" value="PKD/Chitinase_dom"/>
</dbReference>
<dbReference type="NCBIfam" id="TIGR04183">
    <property type="entry name" value="Por_Secre_tail"/>
    <property type="match status" value="1"/>
</dbReference>
<dbReference type="eggNOG" id="COG1749">
    <property type="taxonomic scope" value="Bacteria"/>
</dbReference>
<reference evidence="4" key="1">
    <citation type="journal article" date="2012" name="Stand. Genomic Sci.">
        <title>Genome sequence of the Antarctic rhodopsins-containing flavobacterium Gillisia limnaea type strain (R-8282(T)).</title>
        <authorList>
            <person name="Riedel T."/>
            <person name="Held B."/>
            <person name="Nolan M."/>
            <person name="Lucas S."/>
            <person name="Lapidus A."/>
            <person name="Tice H."/>
            <person name="Del Rio T.G."/>
            <person name="Cheng J.F."/>
            <person name="Han C."/>
            <person name="Tapia R."/>
            <person name="Goodwin L.A."/>
            <person name="Pitluck S."/>
            <person name="Liolios K."/>
            <person name="Mavromatis K."/>
            <person name="Pagani I."/>
            <person name="Ivanova N."/>
            <person name="Mikhailova N."/>
            <person name="Pati A."/>
            <person name="Chen A."/>
            <person name="Palaniappan K."/>
            <person name="Land M."/>
            <person name="Rohde M."/>
            <person name="Tindall B.J."/>
            <person name="Detter J.C."/>
            <person name="Goker M."/>
            <person name="Bristow J."/>
            <person name="Eisen J.A."/>
            <person name="Markowitz V."/>
            <person name="Hugenholtz P."/>
            <person name="Kyrpides N.C."/>
            <person name="Klenk H.P."/>
            <person name="Woyke T."/>
        </authorList>
    </citation>
    <scope>NUCLEOTIDE SEQUENCE [LARGE SCALE GENOMIC DNA]</scope>
    <source>
        <strain evidence="4">DSM 15749 / LMG 21470 / R-8282</strain>
    </source>
</reference>
<gene>
    <name evidence="3" type="ORF">Gilli_1968</name>
</gene>
<dbReference type="eggNOG" id="COG5295">
    <property type="taxonomic scope" value="Bacteria"/>
</dbReference>
<accession>H2BT48</accession>
<feature type="domain" description="PKD/Chitinase" evidence="2">
    <location>
        <begin position="58"/>
        <end position="145"/>
    </location>
</feature>
<dbReference type="Pfam" id="PF13313">
    <property type="entry name" value="DUF4082"/>
    <property type="match status" value="1"/>
</dbReference>
<dbReference type="SMART" id="SM00089">
    <property type="entry name" value="PKD"/>
    <property type="match status" value="2"/>
</dbReference>
<evidence type="ECO:0000256" key="1">
    <source>
        <dbReference type="ARBA" id="ARBA00022729"/>
    </source>
</evidence>
<dbReference type="SUPFAM" id="SSF49299">
    <property type="entry name" value="PKD domain"/>
    <property type="match status" value="2"/>
</dbReference>
<feature type="non-terminal residue" evidence="3">
    <location>
        <position position="1"/>
    </location>
</feature>
<dbReference type="Gene3D" id="2.60.40.10">
    <property type="entry name" value="Immunoglobulins"/>
    <property type="match status" value="3"/>
</dbReference>
<dbReference type="STRING" id="865937.Gilli_1968"/>
<protein>
    <submittedName>
        <fullName evidence="3">PKD domain containing protein</fullName>
    </submittedName>
</protein>
<dbReference type="Proteomes" id="UP000003844">
    <property type="component" value="Unassembled WGS sequence"/>
</dbReference>
<keyword evidence="1" id="KW-0732">Signal</keyword>
<feature type="domain" description="PKD/Chitinase" evidence="2">
    <location>
        <begin position="153"/>
        <end position="240"/>
    </location>
</feature>
<keyword evidence="4" id="KW-1185">Reference proteome</keyword>
<dbReference type="InterPro" id="IPR026444">
    <property type="entry name" value="Secre_tail"/>
</dbReference>
<organism evidence="3 4">
    <name type="scientific">Gillisia limnaea (strain DSM 15749 / LMG 21470 / R-8282)</name>
    <dbReference type="NCBI Taxonomy" id="865937"/>
    <lineage>
        <taxon>Bacteria</taxon>
        <taxon>Pseudomonadati</taxon>
        <taxon>Bacteroidota</taxon>
        <taxon>Flavobacteriia</taxon>
        <taxon>Flavobacteriales</taxon>
        <taxon>Flavobacteriaceae</taxon>
        <taxon>Gillisia</taxon>
    </lineage>
</organism>
<dbReference type="InterPro" id="IPR025141">
    <property type="entry name" value="DUF4082"/>
</dbReference>
<dbReference type="HOGENOM" id="CLU_488985_0_0_10"/>
<dbReference type="InterPro" id="IPR013783">
    <property type="entry name" value="Ig-like_fold"/>
</dbReference>
<evidence type="ECO:0000313" key="4">
    <source>
        <dbReference type="Proteomes" id="UP000003844"/>
    </source>
</evidence>
<sequence length="521" mass="54649">QGTTKLGEDLSSPYSFSWSNASAGTYSLTARATDDKAAVTISTAVNVTVSDSTNTPPTVSITAPANNAAFIAPATIVIDATASDTDGTISKVEFFQGTTKLGEDLSSPYSFSWSNAAAGTYSLTARATDDKAAVTISTAVNVTVSDPTNTPPTVSITAPANNAAFIAPATIVIDATASDTDGTITKVEFFQGTTKLGEDLSSPYSFSWSNSAAGTYSLTARATDDKAAVTTSAVVSVTVNPDPGGFGCPCTVFEPTAGPTNQLWNDGQALQLGMKFRSSVNGFVTGVRFFKQAGNTGTHIGQLYSRTGSLLAQATFTNETASGWQEVALSSPVAINANTTYVISYHSSSGFYSASNPFFNSATVKTPLTGLQSGTDGPNGVYRYSGTPAFPNQNYQSGNYWVDVVFDTSNPLKTTATSVVSSVKTSVSQSSDPQPKDVLKVYPNPFSEIAYIDFVLQNGGEYVINLYDGKGSFVALLKKEQTQAGQKNLIEIDGRGLPSGIYLVRLQSQKGTQTFRIAINR</sequence>
<dbReference type="eggNOG" id="COG3291">
    <property type="taxonomic scope" value="Bacteria"/>
</dbReference>
<proteinExistence type="predicted"/>
<dbReference type="Pfam" id="PF18962">
    <property type="entry name" value="Por_Secre_tail"/>
    <property type="match status" value="1"/>
</dbReference>
<name>H2BT48_GILLR</name>
<evidence type="ECO:0000313" key="3">
    <source>
        <dbReference type="EMBL" id="EHQ02606.1"/>
    </source>
</evidence>